<dbReference type="InterPro" id="IPR058330">
    <property type="entry name" value="DUF8017"/>
</dbReference>
<sequence length="228" mass="22878">MLITVLLLVIVAGGVTAAVLLLSRKAPQTAPETTTATPEKPPSPPVTTRPLPAARNTGWQVIVNQDSGLVYEVPGSWTLGGTTMSRPGGVLSLSGLAAARPFLCEGKELVRGEVGSGRMTRQDDPALVAGAVAEGAAKTGYGSPTVALGPAVPTTVGDLKGSVVVADVTAATPGSCGPGKAQITVLALTAPNGVVAVKIEVPELGGDAHLSPTAEDVRKILESVRPLS</sequence>
<feature type="region of interest" description="Disordered" evidence="1">
    <location>
        <begin position="27"/>
        <end position="53"/>
    </location>
</feature>
<protein>
    <recommendedName>
        <fullName evidence="2">DUF8017 domain-containing protein</fullName>
    </recommendedName>
</protein>
<evidence type="ECO:0000313" key="4">
    <source>
        <dbReference type="Proteomes" id="UP001589693"/>
    </source>
</evidence>
<reference evidence="3 4" key="1">
    <citation type="submission" date="2024-09" db="EMBL/GenBank/DDBJ databases">
        <authorList>
            <person name="Sun Q."/>
            <person name="Mori K."/>
        </authorList>
    </citation>
    <scope>NUCLEOTIDE SEQUENCE [LARGE SCALE GENOMIC DNA]</scope>
    <source>
        <strain evidence="3 4">TBRC 7907</strain>
    </source>
</reference>
<proteinExistence type="predicted"/>
<name>A0ABV6A4T3_9PSEU</name>
<dbReference type="Pfam" id="PF26056">
    <property type="entry name" value="DUF8017"/>
    <property type="match status" value="1"/>
</dbReference>
<feature type="domain" description="DUF8017" evidence="2">
    <location>
        <begin position="54"/>
        <end position="227"/>
    </location>
</feature>
<dbReference type="EMBL" id="JBHLZU010000026">
    <property type="protein sequence ID" value="MFB9908177.1"/>
    <property type="molecule type" value="Genomic_DNA"/>
</dbReference>
<dbReference type="Proteomes" id="UP001589693">
    <property type="component" value="Unassembled WGS sequence"/>
</dbReference>
<accession>A0ABV6A4T3</accession>
<feature type="compositionally biased region" description="Low complexity" evidence="1">
    <location>
        <begin position="27"/>
        <end position="38"/>
    </location>
</feature>
<dbReference type="RefSeq" id="WP_377859602.1">
    <property type="nucleotide sequence ID" value="NZ_JBHLZU010000026.1"/>
</dbReference>
<comment type="caution">
    <text evidence="3">The sequence shown here is derived from an EMBL/GenBank/DDBJ whole genome shotgun (WGS) entry which is preliminary data.</text>
</comment>
<evidence type="ECO:0000259" key="2">
    <source>
        <dbReference type="Pfam" id="PF26056"/>
    </source>
</evidence>
<evidence type="ECO:0000313" key="3">
    <source>
        <dbReference type="EMBL" id="MFB9908177.1"/>
    </source>
</evidence>
<organism evidence="3 4">
    <name type="scientific">Allokutzneria oryzae</name>
    <dbReference type="NCBI Taxonomy" id="1378989"/>
    <lineage>
        <taxon>Bacteria</taxon>
        <taxon>Bacillati</taxon>
        <taxon>Actinomycetota</taxon>
        <taxon>Actinomycetes</taxon>
        <taxon>Pseudonocardiales</taxon>
        <taxon>Pseudonocardiaceae</taxon>
        <taxon>Allokutzneria</taxon>
    </lineage>
</organism>
<gene>
    <name evidence="3" type="ORF">ACFFQA_29955</name>
</gene>
<keyword evidence="4" id="KW-1185">Reference proteome</keyword>
<evidence type="ECO:0000256" key="1">
    <source>
        <dbReference type="SAM" id="MobiDB-lite"/>
    </source>
</evidence>